<organism evidence="1 2">
    <name type="scientific">Dipteronia sinensis</name>
    <dbReference type="NCBI Taxonomy" id="43782"/>
    <lineage>
        <taxon>Eukaryota</taxon>
        <taxon>Viridiplantae</taxon>
        <taxon>Streptophyta</taxon>
        <taxon>Embryophyta</taxon>
        <taxon>Tracheophyta</taxon>
        <taxon>Spermatophyta</taxon>
        <taxon>Magnoliopsida</taxon>
        <taxon>eudicotyledons</taxon>
        <taxon>Gunneridae</taxon>
        <taxon>Pentapetalae</taxon>
        <taxon>rosids</taxon>
        <taxon>malvids</taxon>
        <taxon>Sapindales</taxon>
        <taxon>Sapindaceae</taxon>
        <taxon>Hippocastanoideae</taxon>
        <taxon>Acereae</taxon>
        <taxon>Dipteronia</taxon>
    </lineage>
</organism>
<evidence type="ECO:0000313" key="2">
    <source>
        <dbReference type="Proteomes" id="UP001281410"/>
    </source>
</evidence>
<keyword evidence="2" id="KW-1185">Reference proteome</keyword>
<comment type="caution">
    <text evidence="1">The sequence shown here is derived from an EMBL/GenBank/DDBJ whole genome shotgun (WGS) entry which is preliminary data.</text>
</comment>
<name>A0AAE0B5J6_9ROSI</name>
<protein>
    <submittedName>
        <fullName evidence="1">Uncharacterized protein</fullName>
    </submittedName>
</protein>
<dbReference type="EMBL" id="JANJYJ010000001">
    <property type="protein sequence ID" value="KAK3230441.1"/>
    <property type="molecule type" value="Genomic_DNA"/>
</dbReference>
<sequence>MLTHIPDFSKFTHCPEAREYISSILRMATQSFSVAPAKSRLSSVKNICEIIGSDLPHLKPSYCPRCTGLLIKLDKPSATRYKYGDKGPPCRKPRVGITFPHTLPFTKKEKFPVEIQAITLSTHLLEKPNFAITLARKPQSTLSYAFDISSFTAIDPPLRLPVRRAWIHSKPIIALSVIDLPGMNALCDSEMTSPSTRRSLFAITFDIILYNTLHRLIGL</sequence>
<dbReference type="Proteomes" id="UP001281410">
    <property type="component" value="Unassembled WGS sequence"/>
</dbReference>
<proteinExistence type="predicted"/>
<reference evidence="1" key="1">
    <citation type="journal article" date="2023" name="Plant J.">
        <title>Genome sequences and population genomics provide insights into the demographic history, inbreeding, and mutation load of two 'living fossil' tree species of Dipteronia.</title>
        <authorList>
            <person name="Feng Y."/>
            <person name="Comes H.P."/>
            <person name="Chen J."/>
            <person name="Zhu S."/>
            <person name="Lu R."/>
            <person name="Zhang X."/>
            <person name="Li P."/>
            <person name="Qiu J."/>
            <person name="Olsen K.M."/>
            <person name="Qiu Y."/>
        </authorList>
    </citation>
    <scope>NUCLEOTIDE SEQUENCE</scope>
    <source>
        <strain evidence="1">NBL</strain>
    </source>
</reference>
<evidence type="ECO:0000313" key="1">
    <source>
        <dbReference type="EMBL" id="KAK3230441.1"/>
    </source>
</evidence>
<dbReference type="AlphaFoldDB" id="A0AAE0B5J6"/>
<gene>
    <name evidence="1" type="ORF">Dsin_002322</name>
</gene>
<accession>A0AAE0B5J6</accession>